<comment type="catalytic activity">
    <reaction evidence="11">
        <text>a hydroperoxide + [thioredoxin]-dithiol = an alcohol + [thioredoxin]-disulfide + H2O</text>
        <dbReference type="Rhea" id="RHEA:62620"/>
        <dbReference type="Rhea" id="RHEA-COMP:10698"/>
        <dbReference type="Rhea" id="RHEA-COMP:10700"/>
        <dbReference type="ChEBI" id="CHEBI:15377"/>
        <dbReference type="ChEBI" id="CHEBI:29950"/>
        <dbReference type="ChEBI" id="CHEBI:30879"/>
        <dbReference type="ChEBI" id="CHEBI:35924"/>
        <dbReference type="ChEBI" id="CHEBI:50058"/>
        <dbReference type="EC" id="1.11.1.24"/>
    </reaction>
</comment>
<evidence type="ECO:0000256" key="8">
    <source>
        <dbReference type="ARBA" id="ARBA00032824"/>
    </source>
</evidence>
<dbReference type="PATRIC" id="fig|1441095.3.peg.3062"/>
<dbReference type="SUPFAM" id="SSF52833">
    <property type="entry name" value="Thioredoxin-like"/>
    <property type="match status" value="1"/>
</dbReference>
<evidence type="ECO:0000256" key="3">
    <source>
        <dbReference type="ARBA" id="ARBA00022559"/>
    </source>
</evidence>
<evidence type="ECO:0000256" key="9">
    <source>
        <dbReference type="ARBA" id="ARBA00038489"/>
    </source>
</evidence>
<evidence type="ECO:0000256" key="4">
    <source>
        <dbReference type="ARBA" id="ARBA00022862"/>
    </source>
</evidence>
<comment type="function">
    <text evidence="1">Thiol-specific peroxidase that catalyzes the reduction of hydrogen peroxide and organic hydroperoxides to water and alcohols, respectively. Plays a role in cell protection against oxidative stress by detoxifying peroxides and as sensor of hydrogen peroxide-mediated signaling events.</text>
</comment>
<dbReference type="Gene3D" id="3.40.30.10">
    <property type="entry name" value="Glutaredoxin"/>
    <property type="match status" value="1"/>
</dbReference>
<dbReference type="PANTHER" id="PTHR42801">
    <property type="entry name" value="THIOREDOXIN-DEPENDENT PEROXIDE REDUCTASE"/>
    <property type="match status" value="1"/>
</dbReference>
<dbReference type="GO" id="GO:0008379">
    <property type="term" value="F:thioredoxin peroxidase activity"/>
    <property type="evidence" value="ECO:0007669"/>
    <property type="project" value="TreeGrafter"/>
</dbReference>
<evidence type="ECO:0000256" key="11">
    <source>
        <dbReference type="ARBA" id="ARBA00049091"/>
    </source>
</evidence>
<keyword evidence="14" id="KW-1185">Reference proteome</keyword>
<reference evidence="13 14" key="2">
    <citation type="journal article" date="2016" name="Int. J. Syst. Evol. Microbiol.">
        <title>Bacillus gobiensis sp. nov., isolated from a soil sample.</title>
        <authorList>
            <person name="Liu B."/>
            <person name="Liu G.H."/>
            <person name="Cetin S."/>
            <person name="Schumann P."/>
            <person name="Pan Z.Z."/>
            <person name="Chen Q.Q."/>
        </authorList>
    </citation>
    <scope>NUCLEOTIDE SEQUENCE [LARGE SCALE GENOMIC DNA]</scope>
    <source>
        <strain evidence="13 14">FJAT-4402</strain>
    </source>
</reference>
<dbReference type="CDD" id="cd02970">
    <property type="entry name" value="PRX_like2"/>
    <property type="match status" value="1"/>
</dbReference>
<protein>
    <recommendedName>
        <fullName evidence="2">thioredoxin-dependent peroxiredoxin</fullName>
        <ecNumber evidence="2">1.11.1.24</ecNumber>
    </recommendedName>
    <alternativeName>
        <fullName evidence="10">Bacterioferritin comigratory protein</fullName>
    </alternativeName>
    <alternativeName>
        <fullName evidence="8">Thioredoxin peroxidase</fullName>
    </alternativeName>
</protein>
<evidence type="ECO:0000256" key="1">
    <source>
        <dbReference type="ARBA" id="ARBA00003330"/>
    </source>
</evidence>
<dbReference type="GO" id="GO:0005737">
    <property type="term" value="C:cytoplasm"/>
    <property type="evidence" value="ECO:0007669"/>
    <property type="project" value="TreeGrafter"/>
</dbReference>
<keyword evidence="4" id="KW-0049">Antioxidant</keyword>
<proteinExistence type="inferred from homology"/>
<dbReference type="EMBL" id="CP012600">
    <property type="protein sequence ID" value="ALC82556.1"/>
    <property type="molecule type" value="Genomic_DNA"/>
</dbReference>
<dbReference type="InterPro" id="IPR050924">
    <property type="entry name" value="Peroxiredoxin_BCP/PrxQ"/>
</dbReference>
<keyword evidence="5" id="KW-0560">Oxidoreductase</keyword>
<evidence type="ECO:0000256" key="10">
    <source>
        <dbReference type="ARBA" id="ARBA00041373"/>
    </source>
</evidence>
<keyword evidence="3" id="KW-0575">Peroxidase</keyword>
<name>A0A0M3RA49_9BACI</name>
<dbReference type="InterPro" id="IPR013766">
    <property type="entry name" value="Thioredoxin_domain"/>
</dbReference>
<dbReference type="OrthoDB" id="9809746at2"/>
<reference evidence="14" key="1">
    <citation type="submission" date="2015-08" db="EMBL/GenBank/DDBJ databases">
        <title>Genome sequencing project for genomic taxonomy and phylogenomics of Bacillus-like bacteria.</title>
        <authorList>
            <person name="Liu B."/>
            <person name="Wang J."/>
            <person name="Zhu Y."/>
            <person name="Liu G."/>
            <person name="Chen Q."/>
            <person name="Chen Z."/>
            <person name="Lan J."/>
            <person name="Che J."/>
            <person name="Ge C."/>
            <person name="Shi H."/>
            <person name="Pan Z."/>
            <person name="Liu X."/>
        </authorList>
    </citation>
    <scope>NUCLEOTIDE SEQUENCE [LARGE SCALE GENOMIC DNA]</scope>
    <source>
        <strain evidence="14">FJAT-4402</strain>
    </source>
</reference>
<dbReference type="AlphaFoldDB" id="A0A0M3RA49"/>
<evidence type="ECO:0000256" key="7">
    <source>
        <dbReference type="ARBA" id="ARBA00023284"/>
    </source>
</evidence>
<evidence type="ECO:0000256" key="5">
    <source>
        <dbReference type="ARBA" id="ARBA00023002"/>
    </source>
</evidence>
<dbReference type="RefSeq" id="WP_053604355.1">
    <property type="nucleotide sequence ID" value="NZ_CP012600.1"/>
</dbReference>
<dbReference type="STRING" id="1441095.AM592_13940"/>
<evidence type="ECO:0000256" key="6">
    <source>
        <dbReference type="ARBA" id="ARBA00023157"/>
    </source>
</evidence>
<keyword evidence="7" id="KW-0676">Redox-active center</keyword>
<feature type="domain" description="Thioredoxin" evidence="12">
    <location>
        <begin position="43"/>
        <end position="215"/>
    </location>
</feature>
<evidence type="ECO:0000256" key="2">
    <source>
        <dbReference type="ARBA" id="ARBA00013017"/>
    </source>
</evidence>
<comment type="similarity">
    <text evidence="9">Belongs to the peroxiredoxin family. BCP/PrxQ subfamily.</text>
</comment>
<dbReference type="GO" id="GO:0034599">
    <property type="term" value="P:cellular response to oxidative stress"/>
    <property type="evidence" value="ECO:0007669"/>
    <property type="project" value="TreeGrafter"/>
</dbReference>
<dbReference type="InterPro" id="IPR000866">
    <property type="entry name" value="AhpC/TSA"/>
</dbReference>
<dbReference type="GO" id="GO:0045454">
    <property type="term" value="P:cell redox homeostasis"/>
    <property type="evidence" value="ECO:0007669"/>
    <property type="project" value="TreeGrafter"/>
</dbReference>
<evidence type="ECO:0000313" key="13">
    <source>
        <dbReference type="EMBL" id="ALC82556.1"/>
    </source>
</evidence>
<accession>A0A0M3RA49</accession>
<dbReference type="PANTHER" id="PTHR42801:SF7">
    <property type="entry name" value="SLL1159 PROTEIN"/>
    <property type="match status" value="1"/>
</dbReference>
<organism evidence="13 14">
    <name type="scientific">Bacillus gobiensis</name>
    <dbReference type="NCBI Taxonomy" id="1441095"/>
    <lineage>
        <taxon>Bacteria</taxon>
        <taxon>Bacillati</taxon>
        <taxon>Bacillota</taxon>
        <taxon>Bacilli</taxon>
        <taxon>Bacillales</taxon>
        <taxon>Bacillaceae</taxon>
        <taxon>Bacillus</taxon>
    </lineage>
</organism>
<keyword evidence="6" id="KW-1015">Disulfide bond</keyword>
<dbReference type="Proteomes" id="UP000067625">
    <property type="component" value="Chromosome"/>
</dbReference>
<sequence length="215" mass="24458">MTKLFDEIRQFHESFEQKVLIENKRLIAQATKELAESNMAKGLSIGEQTPDFTLKDPTGVSITLYEELKKGPVILTFYRGGWCPYCNLELRAYQRVLKDITAAGGQLIAISPQTPDSSLTTKEKNELEFLVLSDTNGSVAENYNLIFKLPDYQIKIYKEYGADLTIHNGNDTWELPVPATYIIDRSGKIRFASVDPDFTKREEPTRMVELLKEVL</sequence>
<dbReference type="PROSITE" id="PS51352">
    <property type="entry name" value="THIOREDOXIN_2"/>
    <property type="match status" value="1"/>
</dbReference>
<dbReference type="EC" id="1.11.1.24" evidence="2"/>
<dbReference type="Pfam" id="PF00578">
    <property type="entry name" value="AhpC-TSA"/>
    <property type="match status" value="1"/>
</dbReference>
<gene>
    <name evidence="13" type="ORF">AM592_13940</name>
</gene>
<evidence type="ECO:0000259" key="12">
    <source>
        <dbReference type="PROSITE" id="PS51352"/>
    </source>
</evidence>
<dbReference type="InterPro" id="IPR036249">
    <property type="entry name" value="Thioredoxin-like_sf"/>
</dbReference>
<evidence type="ECO:0000313" key="14">
    <source>
        <dbReference type="Proteomes" id="UP000067625"/>
    </source>
</evidence>